<comment type="caution">
    <text evidence="1">The sequence shown here is derived from an EMBL/GenBank/DDBJ whole genome shotgun (WGS) entry which is preliminary data.</text>
</comment>
<name>A0A109B9K1_HYPSL</name>
<gene>
    <name evidence="1" type="ORF">APY04_3183</name>
</gene>
<dbReference type="NCBIfam" id="TIGR02301">
    <property type="entry name" value="TIGR02301 family protein"/>
    <property type="match status" value="1"/>
</dbReference>
<dbReference type="PATRIC" id="fig|121290.4.peg.3640"/>
<evidence type="ECO:0000313" key="2">
    <source>
        <dbReference type="Proteomes" id="UP000059074"/>
    </source>
</evidence>
<organism evidence="1 2">
    <name type="scientific">Hyphomicrobium sulfonivorans</name>
    <dbReference type="NCBI Taxonomy" id="121290"/>
    <lineage>
        <taxon>Bacteria</taxon>
        <taxon>Pseudomonadati</taxon>
        <taxon>Pseudomonadota</taxon>
        <taxon>Alphaproteobacteria</taxon>
        <taxon>Hyphomicrobiales</taxon>
        <taxon>Hyphomicrobiaceae</taxon>
        <taxon>Hyphomicrobium</taxon>
    </lineage>
</organism>
<dbReference type="InterPro" id="IPR012645">
    <property type="entry name" value="CHP02301"/>
</dbReference>
<sequence>MIERTMTYARTNAGARRHALRRLGVGLVLITALALPAAAAPDSKPYDERLFRLSEILGAIHYLRELCGAEEGQQWRDRMSELLQSEGTSALRKARLTRSFNKGYQSYSRTYNTCSPSAQSAINRFITEGATIADTLVRSVP</sequence>
<dbReference type="AlphaFoldDB" id="A0A109B9K1"/>
<evidence type="ECO:0008006" key="3">
    <source>
        <dbReference type="Google" id="ProtNLM"/>
    </source>
</evidence>
<dbReference type="Proteomes" id="UP000059074">
    <property type="component" value="Unassembled WGS sequence"/>
</dbReference>
<keyword evidence="2" id="KW-1185">Reference proteome</keyword>
<accession>A0A109B9K1</accession>
<dbReference type="EMBL" id="LMTR01000089">
    <property type="protein sequence ID" value="KWT64711.1"/>
    <property type="molecule type" value="Genomic_DNA"/>
</dbReference>
<reference evidence="1 2" key="1">
    <citation type="submission" date="2015-10" db="EMBL/GenBank/DDBJ databases">
        <title>Transcriptomic analysis of a linuron degrading triple-species bacterial consortium.</title>
        <authorList>
            <person name="Albers P."/>
        </authorList>
    </citation>
    <scope>NUCLEOTIDE SEQUENCE [LARGE SCALE GENOMIC DNA]</scope>
    <source>
        <strain evidence="1 2">WDL6</strain>
    </source>
</reference>
<protein>
    <recommendedName>
        <fullName evidence="3">TIGR02301 family protein</fullName>
    </recommendedName>
</protein>
<evidence type="ECO:0000313" key="1">
    <source>
        <dbReference type="EMBL" id="KWT64711.1"/>
    </source>
</evidence>
<dbReference type="STRING" id="121290.APY04_3183"/>
<dbReference type="Pfam" id="PF09539">
    <property type="entry name" value="DUF2385"/>
    <property type="match status" value="1"/>
</dbReference>
<proteinExistence type="predicted"/>